<proteinExistence type="predicted"/>
<feature type="transmembrane region" description="Helical" evidence="1">
    <location>
        <begin position="6"/>
        <end position="26"/>
    </location>
</feature>
<evidence type="ECO:0000313" key="3">
    <source>
        <dbReference type="Proteomes" id="UP001501578"/>
    </source>
</evidence>
<name>A0ABN1NPW6_9ACTN</name>
<sequence>MDIYLLIVMIAVILAVVLTVLFAVLVTSIRREDSRRHLSDTGLSPTETLSRRLLGTYTHRAERRR</sequence>
<reference evidence="2 3" key="1">
    <citation type="journal article" date="2019" name="Int. J. Syst. Evol. Microbiol.">
        <title>The Global Catalogue of Microorganisms (GCM) 10K type strain sequencing project: providing services to taxonomists for standard genome sequencing and annotation.</title>
        <authorList>
            <consortium name="The Broad Institute Genomics Platform"/>
            <consortium name="The Broad Institute Genome Sequencing Center for Infectious Disease"/>
            <person name="Wu L."/>
            <person name="Ma J."/>
        </authorList>
    </citation>
    <scope>NUCLEOTIDE SEQUENCE [LARGE SCALE GENOMIC DNA]</scope>
    <source>
        <strain evidence="2 3">JCM 11136</strain>
    </source>
</reference>
<comment type="caution">
    <text evidence="2">The sequence shown here is derived from an EMBL/GenBank/DDBJ whole genome shotgun (WGS) entry which is preliminary data.</text>
</comment>
<protein>
    <submittedName>
        <fullName evidence="2">Uncharacterized protein</fullName>
    </submittedName>
</protein>
<dbReference type="RefSeq" id="WP_343948207.1">
    <property type="nucleotide sequence ID" value="NZ_BAAAHQ010000001.1"/>
</dbReference>
<evidence type="ECO:0000256" key="1">
    <source>
        <dbReference type="SAM" id="Phobius"/>
    </source>
</evidence>
<gene>
    <name evidence="2" type="ORF">GCM10009560_07270</name>
</gene>
<accession>A0ABN1NPW6</accession>
<dbReference type="Proteomes" id="UP001501578">
    <property type="component" value="Unassembled WGS sequence"/>
</dbReference>
<keyword evidence="1" id="KW-1133">Transmembrane helix</keyword>
<keyword evidence="1" id="KW-0472">Membrane</keyword>
<evidence type="ECO:0000313" key="2">
    <source>
        <dbReference type="EMBL" id="GAA0914150.1"/>
    </source>
</evidence>
<organism evidence="2 3">
    <name type="scientific">Nonomuraea longicatena</name>
    <dbReference type="NCBI Taxonomy" id="83682"/>
    <lineage>
        <taxon>Bacteria</taxon>
        <taxon>Bacillati</taxon>
        <taxon>Actinomycetota</taxon>
        <taxon>Actinomycetes</taxon>
        <taxon>Streptosporangiales</taxon>
        <taxon>Streptosporangiaceae</taxon>
        <taxon>Nonomuraea</taxon>
    </lineage>
</organism>
<keyword evidence="1" id="KW-0812">Transmembrane</keyword>
<dbReference type="EMBL" id="BAAAHQ010000001">
    <property type="protein sequence ID" value="GAA0914150.1"/>
    <property type="molecule type" value="Genomic_DNA"/>
</dbReference>
<keyword evidence="3" id="KW-1185">Reference proteome</keyword>